<evidence type="ECO:0000256" key="7">
    <source>
        <dbReference type="ARBA" id="ARBA00023125"/>
    </source>
</evidence>
<keyword evidence="6" id="KW-0731">Sigma factor</keyword>
<evidence type="ECO:0000256" key="6">
    <source>
        <dbReference type="ARBA" id="ARBA00023082"/>
    </source>
</evidence>
<reference evidence="11" key="1">
    <citation type="submission" date="2022-06" db="EMBL/GenBank/DDBJ databases">
        <title>Genome sequencing of Brevibacillus sp. BB3-R1.</title>
        <authorList>
            <person name="Heo J."/>
            <person name="Lee D."/>
            <person name="Won M."/>
            <person name="Han B.-H."/>
            <person name="Hong S.-B."/>
            <person name="Kwon S.-W."/>
        </authorList>
    </citation>
    <scope>NUCLEOTIDE SEQUENCE</scope>
    <source>
        <strain evidence="11">BB3-R1</strain>
    </source>
</reference>
<dbReference type="InterPro" id="IPR000394">
    <property type="entry name" value="RNA_pol_sigma_54"/>
</dbReference>
<keyword evidence="7" id="KW-0238">DNA-binding</keyword>
<dbReference type="EMBL" id="CP098755">
    <property type="protein sequence ID" value="USG65237.1"/>
    <property type="molecule type" value="Genomic_DNA"/>
</dbReference>
<dbReference type="PROSITE" id="PS50044">
    <property type="entry name" value="SIGMA54_3"/>
    <property type="match status" value="1"/>
</dbReference>
<dbReference type="Proteomes" id="UP001056500">
    <property type="component" value="Chromosome"/>
</dbReference>
<evidence type="ECO:0000313" key="11">
    <source>
        <dbReference type="EMBL" id="USG65237.1"/>
    </source>
</evidence>
<dbReference type="PROSITE" id="PS00718">
    <property type="entry name" value="SIGMA54_2"/>
    <property type="match status" value="1"/>
</dbReference>
<dbReference type="PANTHER" id="PTHR32248">
    <property type="entry name" value="RNA POLYMERASE SIGMA-54 FACTOR"/>
    <property type="match status" value="1"/>
</dbReference>
<dbReference type="RefSeq" id="WP_251872330.1">
    <property type="nucleotide sequence ID" value="NZ_CP098755.1"/>
</dbReference>
<evidence type="ECO:0000259" key="9">
    <source>
        <dbReference type="Pfam" id="PF04552"/>
    </source>
</evidence>
<evidence type="ECO:0000256" key="4">
    <source>
        <dbReference type="ARBA" id="ARBA00022695"/>
    </source>
</evidence>
<feature type="domain" description="RNA polymerase sigma factor 54 core-binding" evidence="10">
    <location>
        <begin position="101"/>
        <end position="284"/>
    </location>
</feature>
<dbReference type="InterPro" id="IPR007634">
    <property type="entry name" value="RNA_pol_sigma_54_DNA-bd"/>
</dbReference>
<evidence type="ECO:0000256" key="2">
    <source>
        <dbReference type="ARBA" id="ARBA00022478"/>
    </source>
</evidence>
<name>A0ABY4WGS7_9BACL</name>
<evidence type="ECO:0000313" key="12">
    <source>
        <dbReference type="Proteomes" id="UP001056500"/>
    </source>
</evidence>
<gene>
    <name evidence="11" type="primary">rpoN</name>
    <name evidence="11" type="ORF">NDK47_24460</name>
</gene>
<evidence type="ECO:0000259" key="10">
    <source>
        <dbReference type="Pfam" id="PF04963"/>
    </source>
</evidence>
<evidence type="ECO:0000256" key="3">
    <source>
        <dbReference type="ARBA" id="ARBA00022679"/>
    </source>
</evidence>
<accession>A0ABY4WGS7</accession>
<proteinExistence type="inferred from homology"/>
<keyword evidence="5" id="KW-0805">Transcription regulation</keyword>
<comment type="similarity">
    <text evidence="1">Belongs to the sigma-54 factor family.</text>
</comment>
<dbReference type="Gene3D" id="1.10.10.1330">
    <property type="entry name" value="RNA polymerase sigma-54 factor, core-binding domain"/>
    <property type="match status" value="1"/>
</dbReference>
<keyword evidence="8" id="KW-0804">Transcription</keyword>
<dbReference type="PRINTS" id="PR00045">
    <property type="entry name" value="SIGMA54FCT"/>
</dbReference>
<evidence type="ECO:0000256" key="8">
    <source>
        <dbReference type="ARBA" id="ARBA00023163"/>
    </source>
</evidence>
<evidence type="ECO:0000256" key="1">
    <source>
        <dbReference type="ARBA" id="ARBA00008798"/>
    </source>
</evidence>
<keyword evidence="2" id="KW-0240">DNA-directed RNA polymerase</keyword>
<protein>
    <submittedName>
        <fullName evidence="11">RNA polymerase factor sigma-54</fullName>
    </submittedName>
</protein>
<sequence>MNMGLGLYQEQTLKLVMTPELRQAITILQYSAVDLVSYLQEQANENPVFDLQEAAAPLAPAKMEKQQPEIDWKEIVGNRATGDYATNKNESTYNPLDFVHQGTVTLYEHLERQLGFIKSFTPSQRRMALFLIGNLDEKGYLEITLEEAAEGLGAGLDEVEDVLAVIQHFDPVGVAARNLEECLLLQLRHLALDDEQIVLVVSEHLQDVADCRFQRIADKVGCTVQEVQGMADLLRTLNPRPGAAFSKVETRYVIPDVSVEKVGDEYLVLVNDITTPRLKINSFYEKMLNQPKSQDEAKQFIHEKLNAAMWLAKSLEQRRLTLMRVTQAIVEMQREFFDHGVHYLKPMTQKEIAERVGLHESTISRATSNKYVQTPRGIFELKYFFTSALSTAGGEVTSSESVKRRIKALIEQEDRKQPLSDQKLAEMLMQEGIEISRRTVAKYREEMMIPSSAKRKRY</sequence>
<dbReference type="Pfam" id="PF04552">
    <property type="entry name" value="Sigma54_DBD"/>
    <property type="match status" value="1"/>
</dbReference>
<dbReference type="Gene3D" id="1.10.10.60">
    <property type="entry name" value="Homeodomain-like"/>
    <property type="match status" value="1"/>
</dbReference>
<dbReference type="NCBIfam" id="TIGR02395">
    <property type="entry name" value="rpoN_sigma"/>
    <property type="match status" value="1"/>
</dbReference>
<keyword evidence="3" id="KW-0808">Transferase</keyword>
<dbReference type="PANTHER" id="PTHR32248:SF4">
    <property type="entry name" value="RNA POLYMERASE SIGMA-54 FACTOR"/>
    <property type="match status" value="1"/>
</dbReference>
<keyword evidence="12" id="KW-1185">Reference proteome</keyword>
<organism evidence="11 12">
    <name type="scientific">Brevibacillus ruminantium</name>
    <dbReference type="NCBI Taxonomy" id="2950604"/>
    <lineage>
        <taxon>Bacteria</taxon>
        <taxon>Bacillati</taxon>
        <taxon>Bacillota</taxon>
        <taxon>Bacilli</taxon>
        <taxon>Bacillales</taxon>
        <taxon>Paenibacillaceae</taxon>
        <taxon>Brevibacillus</taxon>
    </lineage>
</organism>
<dbReference type="PIRSF" id="PIRSF000774">
    <property type="entry name" value="RpoN"/>
    <property type="match status" value="1"/>
</dbReference>
<dbReference type="Pfam" id="PF00309">
    <property type="entry name" value="Sigma54_AID"/>
    <property type="match status" value="1"/>
</dbReference>
<evidence type="ECO:0000256" key="5">
    <source>
        <dbReference type="ARBA" id="ARBA00023015"/>
    </source>
</evidence>
<feature type="domain" description="RNA polymerase sigma factor 54 DNA-binding" evidence="9">
    <location>
        <begin position="299"/>
        <end position="457"/>
    </location>
</feature>
<dbReference type="InterPro" id="IPR038709">
    <property type="entry name" value="RpoN_core-bd_sf"/>
</dbReference>
<dbReference type="InterPro" id="IPR007046">
    <property type="entry name" value="RNA_pol_sigma_54_core-bd"/>
</dbReference>
<keyword evidence="4" id="KW-0548">Nucleotidyltransferase</keyword>
<dbReference type="Pfam" id="PF04963">
    <property type="entry name" value="Sigma54_CBD"/>
    <property type="match status" value="1"/>
</dbReference>